<evidence type="ECO:0000256" key="12">
    <source>
        <dbReference type="ARBA" id="ARBA00034808"/>
    </source>
</evidence>
<dbReference type="PROSITE" id="PS51198">
    <property type="entry name" value="UVRD_HELICASE_ATP_BIND"/>
    <property type="match status" value="1"/>
</dbReference>
<dbReference type="InterPro" id="IPR027417">
    <property type="entry name" value="P-loop_NTPase"/>
</dbReference>
<dbReference type="RefSeq" id="WP_205103968.1">
    <property type="nucleotide sequence ID" value="NZ_JACJJG010000018.1"/>
</dbReference>
<evidence type="ECO:0000259" key="15">
    <source>
        <dbReference type="PROSITE" id="PS51198"/>
    </source>
</evidence>
<keyword evidence="18" id="KW-1185">Reference proteome</keyword>
<keyword evidence="9" id="KW-0234">DNA repair</keyword>
<sequence>MKPLTVYKASAGSGKTFTLAVEYIKLLIDNPLCFKNILAVTFTNKATEEMKLRILSQLYGIWKMLPDSRVYMKAVCEGLSIDERKASKQAGLALNYLIHNYHYFRVETIDSFFQSILRNLARELDLTANLKIGLNDIQVEEEAVDQLIESLDSTSIMLEWLISYIFSNISENKSWNVIGQVKNFGRTIFRDFYKTIGEELSATISQNDFFKNYTDCLKTIQTNAKKRMAEYTVTFERETSNAGLTPLSYAKKGNGISSYFNKLRSNDFSDSRCINTVFRNCYDNAESWTSKTSPDRDVIVSLVNDKLLNLLHEAENERKKQWKLYSTAGCTLRHLDKLRLLNRIENKVRQLNGEANRFLLSDTQFLLHTLIKDNDSPFIFEKAGCSLEHIMIDEFQDTSSIQWQNFKVLLNECMSHYGDGKNDNLEGKNLTHNLIVGDVKQSIYRWRSGDWRLLNGIESQFDRPESKVDIKNLQVNYRSERNIIKFNNIFFTLAAKYEYNKECEINDESTSNELLTAYSDVCQHANSDKKAEGMVKIKLLTDDEYEGNMLALIDETIEKLLSAGISANNIAILIRYNRHIPIIADYLMEKHPDLKIVSDEAFRLDASLAVNTIIQALSLILHPDDILSKANLAVTYQKKILGTEISISDILSEIKRGNKGIDYLLPATFTECIAELAKMPLFEIVEYIYSSFQLSKLNNQSAYICAFYDQISEFITGNSGNIAKFMEEWNDSICNKTIQSDEINGIRIISIHKSKGLEFDNVIIPFCDWALENRDTTLWCKPDEYPFNLLPIVPVDYSKKLLETIYSKDYKNEHIQNKVDNLNLLYVAFTRASKNLFIYGRKNGTRGGLGCRSEIISECIDSLAESLEGAVVDGKENKDSSSSEPVTFTYGTLCASMKTVKESVSENVFLTRIQQQRIEIKTSDVPVKFRQSNKSLDFIANNEDNKDDDNYIKTGNILHKLFSTIRTTDDIANALKQLEYEGILYDDHITAEKMSDLLNKRLSDKKISDWFDRRWNVFNECSILSYDNATGKVCERRPDRVITDGNETKVIDFKFGKPRDEYKQQVQQYIHLLESMGYNNVKGYLWYVYSNEIDEVNAC</sequence>
<accession>A0A939B771</accession>
<dbReference type="GO" id="GO:0004527">
    <property type="term" value="F:exonuclease activity"/>
    <property type="evidence" value="ECO:0007669"/>
    <property type="project" value="UniProtKB-KW"/>
</dbReference>
<evidence type="ECO:0000256" key="2">
    <source>
        <dbReference type="ARBA" id="ARBA00022741"/>
    </source>
</evidence>
<comment type="caution">
    <text evidence="17">The sequence shown here is derived from an EMBL/GenBank/DDBJ whole genome shotgun (WGS) entry which is preliminary data.</text>
</comment>
<dbReference type="PANTHER" id="PTHR11070:SF67">
    <property type="entry name" value="DNA 3'-5' HELICASE"/>
    <property type="match status" value="1"/>
</dbReference>
<evidence type="ECO:0000256" key="10">
    <source>
        <dbReference type="ARBA" id="ARBA00023235"/>
    </source>
</evidence>
<keyword evidence="8" id="KW-0238">DNA-binding</keyword>
<dbReference type="Gene3D" id="3.90.320.10">
    <property type="match status" value="1"/>
</dbReference>
<dbReference type="PANTHER" id="PTHR11070">
    <property type="entry name" value="UVRD / RECB / PCRA DNA HELICASE FAMILY MEMBER"/>
    <property type="match status" value="1"/>
</dbReference>
<keyword evidence="6" id="KW-0269">Exonuclease</keyword>
<evidence type="ECO:0000256" key="1">
    <source>
        <dbReference type="ARBA" id="ARBA00022722"/>
    </source>
</evidence>
<dbReference type="PROSITE" id="PS51217">
    <property type="entry name" value="UVRD_HELICASE_CTER"/>
    <property type="match status" value="1"/>
</dbReference>
<dbReference type="GO" id="GO:0003677">
    <property type="term" value="F:DNA binding"/>
    <property type="evidence" value="ECO:0007669"/>
    <property type="project" value="UniProtKB-KW"/>
</dbReference>
<evidence type="ECO:0000256" key="9">
    <source>
        <dbReference type="ARBA" id="ARBA00023204"/>
    </source>
</evidence>
<comment type="catalytic activity">
    <reaction evidence="11">
        <text>Couples ATP hydrolysis with the unwinding of duplex DNA by translocating in the 3'-5' direction.</text>
        <dbReference type="EC" id="5.6.2.4"/>
    </reaction>
</comment>
<evidence type="ECO:0000256" key="5">
    <source>
        <dbReference type="ARBA" id="ARBA00022806"/>
    </source>
</evidence>
<dbReference type="InterPro" id="IPR000212">
    <property type="entry name" value="DNA_helicase_UvrD/REP"/>
</dbReference>
<dbReference type="GO" id="GO:0000725">
    <property type="term" value="P:recombinational repair"/>
    <property type="evidence" value="ECO:0007669"/>
    <property type="project" value="TreeGrafter"/>
</dbReference>
<dbReference type="InterPro" id="IPR011604">
    <property type="entry name" value="PDDEXK-like_dom_sf"/>
</dbReference>
<evidence type="ECO:0000256" key="7">
    <source>
        <dbReference type="ARBA" id="ARBA00022840"/>
    </source>
</evidence>
<dbReference type="SUPFAM" id="SSF52540">
    <property type="entry name" value="P-loop containing nucleoside triphosphate hydrolases"/>
    <property type="match status" value="1"/>
</dbReference>
<evidence type="ECO:0000313" key="18">
    <source>
        <dbReference type="Proteomes" id="UP000706891"/>
    </source>
</evidence>
<dbReference type="Pfam" id="PF13361">
    <property type="entry name" value="UvrD_C"/>
    <property type="match status" value="1"/>
</dbReference>
<reference evidence="17" key="1">
    <citation type="submission" date="2020-08" db="EMBL/GenBank/DDBJ databases">
        <authorList>
            <person name="Cejkova D."/>
            <person name="Kubasova T."/>
            <person name="Jahodarova E."/>
            <person name="Rychlik I."/>
        </authorList>
    </citation>
    <scope>NUCLEOTIDE SEQUENCE</scope>
    <source>
        <strain evidence="17">An824</strain>
    </source>
</reference>
<keyword evidence="10" id="KW-0413">Isomerase</keyword>
<dbReference type="Pfam" id="PF00580">
    <property type="entry name" value="UvrD-helicase"/>
    <property type="match status" value="1"/>
</dbReference>
<dbReference type="Gene3D" id="3.40.50.300">
    <property type="entry name" value="P-loop containing nucleotide triphosphate hydrolases"/>
    <property type="match status" value="4"/>
</dbReference>
<evidence type="ECO:0000256" key="8">
    <source>
        <dbReference type="ARBA" id="ARBA00023125"/>
    </source>
</evidence>
<evidence type="ECO:0000313" key="17">
    <source>
        <dbReference type="EMBL" id="MBM6673300.1"/>
    </source>
</evidence>
<dbReference type="GO" id="GO:0005829">
    <property type="term" value="C:cytosol"/>
    <property type="evidence" value="ECO:0007669"/>
    <property type="project" value="TreeGrafter"/>
</dbReference>
<feature type="domain" description="UvrD-like helicase C-terminal" evidence="16">
    <location>
        <begin position="505"/>
        <end position="756"/>
    </location>
</feature>
<evidence type="ECO:0000256" key="14">
    <source>
        <dbReference type="PROSITE-ProRule" id="PRU00560"/>
    </source>
</evidence>
<proteinExistence type="predicted"/>
<dbReference type="Proteomes" id="UP000706891">
    <property type="component" value="Unassembled WGS sequence"/>
</dbReference>
<dbReference type="InterPro" id="IPR014017">
    <property type="entry name" value="DNA_helicase_UvrD-like_C"/>
</dbReference>
<gene>
    <name evidence="17" type="ORF">H6A34_05345</name>
</gene>
<evidence type="ECO:0000256" key="6">
    <source>
        <dbReference type="ARBA" id="ARBA00022839"/>
    </source>
</evidence>
<dbReference type="InterPro" id="IPR014016">
    <property type="entry name" value="UvrD-like_ATP-bd"/>
</dbReference>
<comment type="catalytic activity">
    <reaction evidence="13">
        <text>ATP + H2O = ADP + phosphate + H(+)</text>
        <dbReference type="Rhea" id="RHEA:13065"/>
        <dbReference type="ChEBI" id="CHEBI:15377"/>
        <dbReference type="ChEBI" id="CHEBI:15378"/>
        <dbReference type="ChEBI" id="CHEBI:30616"/>
        <dbReference type="ChEBI" id="CHEBI:43474"/>
        <dbReference type="ChEBI" id="CHEBI:456216"/>
        <dbReference type="EC" id="5.6.2.4"/>
    </reaction>
</comment>
<evidence type="ECO:0000256" key="13">
    <source>
        <dbReference type="ARBA" id="ARBA00048988"/>
    </source>
</evidence>
<feature type="binding site" evidence="14">
    <location>
        <begin position="9"/>
        <end position="16"/>
    </location>
    <ligand>
        <name>ATP</name>
        <dbReference type="ChEBI" id="CHEBI:30616"/>
    </ligand>
</feature>
<keyword evidence="5 14" id="KW-0347">Helicase</keyword>
<keyword evidence="7 14" id="KW-0067">ATP-binding</keyword>
<evidence type="ECO:0000256" key="4">
    <source>
        <dbReference type="ARBA" id="ARBA00022801"/>
    </source>
</evidence>
<dbReference type="AlphaFoldDB" id="A0A939B771"/>
<evidence type="ECO:0000256" key="3">
    <source>
        <dbReference type="ARBA" id="ARBA00022763"/>
    </source>
</evidence>
<keyword evidence="2 14" id="KW-0547">Nucleotide-binding</keyword>
<dbReference type="GO" id="GO:0043138">
    <property type="term" value="F:3'-5' DNA helicase activity"/>
    <property type="evidence" value="ECO:0007669"/>
    <property type="project" value="UniProtKB-EC"/>
</dbReference>
<feature type="domain" description="UvrD-like helicase ATP-binding" evidence="15">
    <location>
        <begin position="1"/>
        <end position="480"/>
    </location>
</feature>
<name>A0A939B771_9BACT</name>
<dbReference type="EC" id="5.6.2.4" evidence="12"/>
<dbReference type="GO" id="GO:0005524">
    <property type="term" value="F:ATP binding"/>
    <property type="evidence" value="ECO:0007669"/>
    <property type="project" value="UniProtKB-UniRule"/>
</dbReference>
<keyword evidence="1" id="KW-0540">Nuclease</keyword>
<keyword evidence="4 14" id="KW-0378">Hydrolase</keyword>
<organism evidence="17 18">
    <name type="scientific">Marseilla massiliensis</name>
    <dbReference type="NCBI Taxonomy" id="1841864"/>
    <lineage>
        <taxon>Bacteria</taxon>
        <taxon>Pseudomonadati</taxon>
        <taxon>Bacteroidota</taxon>
        <taxon>Bacteroidia</taxon>
        <taxon>Bacteroidales</taxon>
        <taxon>Prevotellaceae</taxon>
        <taxon>Marseilla</taxon>
    </lineage>
</organism>
<keyword evidence="3" id="KW-0227">DNA damage</keyword>
<evidence type="ECO:0000256" key="11">
    <source>
        <dbReference type="ARBA" id="ARBA00034617"/>
    </source>
</evidence>
<evidence type="ECO:0000259" key="16">
    <source>
        <dbReference type="PROSITE" id="PS51217"/>
    </source>
</evidence>
<protein>
    <recommendedName>
        <fullName evidence="12">DNA 3'-5' helicase</fullName>
        <ecNumber evidence="12">5.6.2.4</ecNumber>
    </recommendedName>
</protein>
<reference evidence="17" key="2">
    <citation type="journal article" date="2021" name="Sci. Rep.">
        <title>The distribution of antibiotic resistance genes in chicken gut microbiota commensals.</title>
        <authorList>
            <person name="Juricova H."/>
            <person name="Matiasovicova J."/>
            <person name="Kubasova T."/>
            <person name="Cejkova D."/>
            <person name="Rychlik I."/>
        </authorList>
    </citation>
    <scope>NUCLEOTIDE SEQUENCE</scope>
    <source>
        <strain evidence="17">An824</strain>
    </source>
</reference>
<dbReference type="EMBL" id="JACJJG010000018">
    <property type="protein sequence ID" value="MBM6673300.1"/>
    <property type="molecule type" value="Genomic_DNA"/>
</dbReference>